<dbReference type="Proteomes" id="UP000016504">
    <property type="component" value="Unassembled WGS sequence"/>
</dbReference>
<evidence type="ECO:0000313" key="2">
    <source>
        <dbReference type="Proteomes" id="UP000016504"/>
    </source>
</evidence>
<evidence type="ECO:0000313" key="1">
    <source>
        <dbReference type="EMBL" id="ERH59772.1"/>
    </source>
</evidence>
<gene>
    <name evidence="1" type="ORF">O204_22485</name>
</gene>
<reference evidence="1 2" key="1">
    <citation type="submission" date="2013-08" db="EMBL/GenBank/DDBJ databases">
        <title>Biodegradation of aromatic compounds in biofilm forming Pseudomonas isolated from sewage sludge.</title>
        <authorList>
            <person name="Qureshi A."/>
            <person name="Ghosh S."/>
            <person name="Khardenavis A.A."/>
            <person name="Kapley A."/>
            <person name="Purohit H.J."/>
        </authorList>
    </citation>
    <scope>NUCLEOTIDE SEQUENCE [LARGE SCALE GENOMIC DNA]</scope>
    <source>
        <strain evidence="1 2">EGD-AQ6</strain>
    </source>
</reference>
<proteinExistence type="predicted"/>
<comment type="caution">
    <text evidence="1">The sequence shown here is derived from an EMBL/GenBank/DDBJ whole genome shotgun (WGS) entry which is preliminary data.</text>
</comment>
<accession>U1UXF5</accession>
<sequence length="41" mass="5060">MRFALAVIFKYFYSIFRQILDEVYCMSGYHDLEVFFQNLLK</sequence>
<organism evidence="1 2">
    <name type="scientific">Pseudomonas simiae</name>
    <dbReference type="NCBI Taxonomy" id="321846"/>
    <lineage>
        <taxon>Bacteria</taxon>
        <taxon>Pseudomonadati</taxon>
        <taxon>Pseudomonadota</taxon>
        <taxon>Gammaproteobacteria</taxon>
        <taxon>Pseudomonadales</taxon>
        <taxon>Pseudomonadaceae</taxon>
        <taxon>Pseudomonas</taxon>
    </lineage>
</organism>
<dbReference type="AlphaFoldDB" id="U1UXF5"/>
<name>U1UXF5_9PSED</name>
<dbReference type="EMBL" id="AVQG01000009">
    <property type="protein sequence ID" value="ERH59772.1"/>
    <property type="molecule type" value="Genomic_DNA"/>
</dbReference>
<protein>
    <submittedName>
        <fullName evidence="1">Uncharacterized protein</fullName>
    </submittedName>
</protein>